<reference evidence="2 3" key="1">
    <citation type="submission" date="2018-10" db="EMBL/GenBank/DDBJ databases">
        <authorList>
            <person name="Garlena R.A."/>
            <person name="Russell D.A."/>
            <person name="Pope W.H."/>
            <person name="Jacobs-Sera D."/>
            <person name="Hatfull G.F."/>
        </authorList>
    </citation>
    <scope>NUCLEOTIDE SEQUENCE [LARGE SCALE GENOMIC DNA]</scope>
</reference>
<evidence type="ECO:0000313" key="2">
    <source>
        <dbReference type="EMBL" id="AYQ99631.1"/>
    </source>
</evidence>
<name>A0A3G3LZX4_9CAUD</name>
<protein>
    <submittedName>
        <fullName evidence="2">Uncharacterized protein</fullName>
    </submittedName>
</protein>
<feature type="region of interest" description="Disordered" evidence="1">
    <location>
        <begin position="1"/>
        <end position="24"/>
    </location>
</feature>
<accession>A0A3G3LZX4</accession>
<evidence type="ECO:0000256" key="1">
    <source>
        <dbReference type="SAM" id="MobiDB-lite"/>
    </source>
</evidence>
<evidence type="ECO:0000313" key="3">
    <source>
        <dbReference type="Proteomes" id="UP000280243"/>
    </source>
</evidence>
<sequence length="105" mass="12427">MTERTRTRVQSEDDTTEPHERNERGRLIIEQWNRYTMDLQGSVANLRETVALLAPNTLVRSMVLYTIDIREPHERNSWTVVESWSWTKLKEIRNPKSRSVSKTAE</sequence>
<organism evidence="2 3">
    <name type="scientific">Microbacterium phage Johann</name>
    <dbReference type="NCBI Taxonomy" id="2484207"/>
    <lineage>
        <taxon>Viruses</taxon>
        <taxon>Duplodnaviria</taxon>
        <taxon>Heunggongvirae</taxon>
        <taxon>Uroviricota</taxon>
        <taxon>Caudoviricetes</taxon>
        <taxon>Goodmanvirus</taxon>
        <taxon>Goodmanvirus goodman</taxon>
    </lineage>
</organism>
<dbReference type="EMBL" id="MK016497">
    <property type="protein sequence ID" value="AYQ99631.1"/>
    <property type="molecule type" value="Genomic_DNA"/>
</dbReference>
<dbReference type="Proteomes" id="UP000280243">
    <property type="component" value="Segment"/>
</dbReference>
<gene>
    <name evidence="2" type="primary">7</name>
    <name evidence="2" type="ORF">PBI_JOHANN_7</name>
</gene>
<proteinExistence type="predicted"/>